<evidence type="ECO:0000313" key="3">
    <source>
        <dbReference type="Proteomes" id="UP000825729"/>
    </source>
</evidence>
<organism evidence="2 3">
    <name type="scientific">Aristolochia fimbriata</name>
    <name type="common">White veined hardy Dutchman's pipe vine</name>
    <dbReference type="NCBI Taxonomy" id="158543"/>
    <lineage>
        <taxon>Eukaryota</taxon>
        <taxon>Viridiplantae</taxon>
        <taxon>Streptophyta</taxon>
        <taxon>Embryophyta</taxon>
        <taxon>Tracheophyta</taxon>
        <taxon>Spermatophyta</taxon>
        <taxon>Magnoliopsida</taxon>
        <taxon>Magnoliidae</taxon>
        <taxon>Piperales</taxon>
        <taxon>Aristolochiaceae</taxon>
        <taxon>Aristolochia</taxon>
    </lineage>
</organism>
<protein>
    <submittedName>
        <fullName evidence="2">Uncharacterized protein</fullName>
    </submittedName>
</protein>
<dbReference type="AlphaFoldDB" id="A0AAV7DWV8"/>
<gene>
    <name evidence="2" type="ORF">H6P81_020649</name>
</gene>
<dbReference type="Proteomes" id="UP000825729">
    <property type="component" value="Unassembled WGS sequence"/>
</dbReference>
<reference evidence="2 3" key="1">
    <citation type="submission" date="2021-07" db="EMBL/GenBank/DDBJ databases">
        <title>The Aristolochia fimbriata genome: insights into angiosperm evolution, floral development and chemical biosynthesis.</title>
        <authorList>
            <person name="Jiao Y."/>
        </authorList>
    </citation>
    <scope>NUCLEOTIDE SEQUENCE [LARGE SCALE GENOMIC DNA]</scope>
    <source>
        <strain evidence="2">IBCAS-2021</strain>
        <tissue evidence="2">Leaf</tissue>
    </source>
</reference>
<feature type="region of interest" description="Disordered" evidence="1">
    <location>
        <begin position="45"/>
        <end position="69"/>
    </location>
</feature>
<accession>A0AAV7DWV8</accession>
<dbReference type="EMBL" id="JAINDJ010000008">
    <property type="protein sequence ID" value="KAG9440484.1"/>
    <property type="molecule type" value="Genomic_DNA"/>
</dbReference>
<sequence length="213" mass="22972">MPTIGSSLTNFQLGPLEMRPERLKKPFRKQSPSLNLISSIHTRIPAAASEGPRQTKSINQTNTSNNPPFLIVNKSQQPQLLLLIKEKTNTSNRTDSLKTGSPAAAKILGENRVSTPATKKSAGMTPLEMGSFTPLSTAPSISAVPGLSQGTALLGQAAPKKETRKCSILHKLGFLTSRLLAVKASLRQFVEHLCCSPRNELSAFVVVFGRETQ</sequence>
<evidence type="ECO:0000313" key="2">
    <source>
        <dbReference type="EMBL" id="KAG9440484.1"/>
    </source>
</evidence>
<feature type="compositionally biased region" description="Polar residues" evidence="1">
    <location>
        <begin position="52"/>
        <end position="69"/>
    </location>
</feature>
<keyword evidence="3" id="KW-1185">Reference proteome</keyword>
<proteinExistence type="predicted"/>
<evidence type="ECO:0000256" key="1">
    <source>
        <dbReference type="SAM" id="MobiDB-lite"/>
    </source>
</evidence>
<name>A0AAV7DWV8_ARIFI</name>
<comment type="caution">
    <text evidence="2">The sequence shown here is derived from an EMBL/GenBank/DDBJ whole genome shotgun (WGS) entry which is preliminary data.</text>
</comment>